<dbReference type="RefSeq" id="WP_381728943.1">
    <property type="nucleotide sequence ID" value="NZ_JBHVBU010000214.1"/>
</dbReference>
<accession>A0ABW6JRF9</accession>
<dbReference type="Proteomes" id="UP001600650">
    <property type="component" value="Unassembled WGS sequence"/>
</dbReference>
<protein>
    <submittedName>
        <fullName evidence="1">Uncharacterized protein</fullName>
    </submittedName>
</protein>
<organism evidence="1 2">
    <name type="scientific">Streptomyces cellulosae</name>
    <dbReference type="NCBI Taxonomy" id="1968"/>
    <lineage>
        <taxon>Bacteria</taxon>
        <taxon>Bacillati</taxon>
        <taxon>Actinomycetota</taxon>
        <taxon>Actinomycetes</taxon>
        <taxon>Kitasatosporales</taxon>
        <taxon>Streptomycetaceae</taxon>
        <taxon>Streptomyces</taxon>
    </lineage>
</organism>
<dbReference type="EMBL" id="JBHVBU010000214">
    <property type="protein sequence ID" value="MFE7968005.1"/>
    <property type="molecule type" value="Genomic_DNA"/>
</dbReference>
<proteinExistence type="predicted"/>
<keyword evidence="2" id="KW-1185">Reference proteome</keyword>
<evidence type="ECO:0000313" key="2">
    <source>
        <dbReference type="Proteomes" id="UP001600650"/>
    </source>
</evidence>
<gene>
    <name evidence="1" type="ORF">ACFU0X_34060</name>
</gene>
<evidence type="ECO:0000313" key="1">
    <source>
        <dbReference type="EMBL" id="MFE7968005.1"/>
    </source>
</evidence>
<sequence>MTTDVPSDLAADIRMCEDFRDLHAKAGMYAEVEALRTRLQFTLARYQELALQMGRRGEPIAINMQAFTWAAHKGFKALSEAEDLLPPEEALLAARAGVNSAAEQLEMGVFHEMEEVGRDDLIEAAHRLAAAAARASKWRVENDKHGK</sequence>
<name>A0ABW6JRF9_STRCE</name>
<reference evidence="1 2" key="1">
    <citation type="submission" date="2024-09" db="EMBL/GenBank/DDBJ databases">
        <title>The Natural Products Discovery Center: Release of the First 8490 Sequenced Strains for Exploring Actinobacteria Biosynthetic Diversity.</title>
        <authorList>
            <person name="Kalkreuter E."/>
            <person name="Kautsar S.A."/>
            <person name="Yang D."/>
            <person name="Bader C.D."/>
            <person name="Teijaro C.N."/>
            <person name="Fluegel L."/>
            <person name="Davis C.M."/>
            <person name="Simpson J.R."/>
            <person name="Lauterbach L."/>
            <person name="Steele A.D."/>
            <person name="Gui C."/>
            <person name="Meng S."/>
            <person name="Li G."/>
            <person name="Viehrig K."/>
            <person name="Ye F."/>
            <person name="Su P."/>
            <person name="Kiefer A.F."/>
            <person name="Nichols A."/>
            <person name="Cepeda A.J."/>
            <person name="Yan W."/>
            <person name="Fan B."/>
            <person name="Jiang Y."/>
            <person name="Adhikari A."/>
            <person name="Zheng C.-J."/>
            <person name="Schuster L."/>
            <person name="Cowan T.M."/>
            <person name="Smanski M.J."/>
            <person name="Chevrette M.G."/>
            <person name="De Carvalho L.P.S."/>
            <person name="Shen B."/>
        </authorList>
    </citation>
    <scope>NUCLEOTIDE SEQUENCE [LARGE SCALE GENOMIC DNA]</scope>
    <source>
        <strain evidence="1 2">NPDC057399</strain>
    </source>
</reference>
<comment type="caution">
    <text evidence="1">The sequence shown here is derived from an EMBL/GenBank/DDBJ whole genome shotgun (WGS) entry which is preliminary data.</text>
</comment>